<feature type="region of interest" description="Disordered" evidence="5">
    <location>
        <begin position="1019"/>
        <end position="1038"/>
    </location>
</feature>
<feature type="domain" description="FtsK" evidence="7">
    <location>
        <begin position="914"/>
        <end position="1128"/>
    </location>
</feature>
<dbReference type="SUPFAM" id="SSF49879">
    <property type="entry name" value="SMAD/FHA domain"/>
    <property type="match status" value="1"/>
</dbReference>
<protein>
    <submittedName>
        <fullName evidence="8">S-DNA-T family DNA segregation ATPase FtsK/SpoIIIE</fullName>
    </submittedName>
</protein>
<keyword evidence="2 4" id="KW-0547">Nucleotide-binding</keyword>
<dbReference type="Pfam" id="PF01580">
    <property type="entry name" value="FtsK_SpoIIIE"/>
    <property type="match status" value="2"/>
</dbReference>
<dbReference type="PROSITE" id="PS50006">
    <property type="entry name" value="FHA_DOMAIN"/>
    <property type="match status" value="1"/>
</dbReference>
<dbReference type="PANTHER" id="PTHR22683">
    <property type="entry name" value="SPORULATION PROTEIN RELATED"/>
    <property type="match status" value="1"/>
</dbReference>
<evidence type="ECO:0000313" key="8">
    <source>
        <dbReference type="EMBL" id="TQL50673.1"/>
    </source>
</evidence>
<dbReference type="InterPro" id="IPR050206">
    <property type="entry name" value="FtsK/SpoIIIE/SftA"/>
</dbReference>
<dbReference type="Pfam" id="PF00498">
    <property type="entry name" value="FHA"/>
    <property type="match status" value="1"/>
</dbReference>
<keyword evidence="1" id="KW-0597">Phosphoprotein</keyword>
<feature type="binding site" evidence="4">
    <location>
        <begin position="931"/>
        <end position="938"/>
    </location>
    <ligand>
        <name>ATP</name>
        <dbReference type="ChEBI" id="CHEBI:30616"/>
    </ligand>
</feature>
<dbReference type="SMART" id="SM00382">
    <property type="entry name" value="AAA"/>
    <property type="match status" value="3"/>
</dbReference>
<dbReference type="Gene3D" id="2.60.200.20">
    <property type="match status" value="1"/>
</dbReference>
<evidence type="ECO:0000256" key="2">
    <source>
        <dbReference type="ARBA" id="ARBA00022741"/>
    </source>
</evidence>
<evidence type="ECO:0000256" key="4">
    <source>
        <dbReference type="PROSITE-ProRule" id="PRU00289"/>
    </source>
</evidence>
<dbReference type="GO" id="GO:0003677">
    <property type="term" value="F:DNA binding"/>
    <property type="evidence" value="ECO:0007669"/>
    <property type="project" value="InterPro"/>
</dbReference>
<keyword evidence="3 4" id="KW-0067">ATP-binding</keyword>
<keyword evidence="9" id="KW-1185">Reference proteome</keyword>
<comment type="caution">
    <text evidence="8">The sequence shown here is derived from an EMBL/GenBank/DDBJ whole genome shotgun (WGS) entry which is preliminary data.</text>
</comment>
<dbReference type="Gene3D" id="3.40.50.300">
    <property type="entry name" value="P-loop containing nucleotide triphosphate hydrolases"/>
    <property type="match status" value="3"/>
</dbReference>
<accession>A0A542YRD9</accession>
<reference evidence="8 9" key="1">
    <citation type="submission" date="2019-06" db="EMBL/GenBank/DDBJ databases">
        <title>Sequencing the genomes of 1000 actinobacteria strains.</title>
        <authorList>
            <person name="Klenk H.-P."/>
        </authorList>
    </citation>
    <scope>NUCLEOTIDE SEQUENCE [LARGE SCALE GENOMIC DNA]</scope>
    <source>
        <strain evidence="8 9">DSM 12335</strain>
    </source>
</reference>
<proteinExistence type="predicted"/>
<evidence type="ECO:0000256" key="1">
    <source>
        <dbReference type="ARBA" id="ARBA00022553"/>
    </source>
</evidence>
<dbReference type="InterPro" id="IPR003593">
    <property type="entry name" value="AAA+_ATPase"/>
</dbReference>
<evidence type="ECO:0000256" key="5">
    <source>
        <dbReference type="SAM" id="MobiDB-lite"/>
    </source>
</evidence>
<dbReference type="CDD" id="cd01127">
    <property type="entry name" value="TrwB_TraG_TraD_VirD4"/>
    <property type="match status" value="1"/>
</dbReference>
<dbReference type="PANTHER" id="PTHR22683:SF1">
    <property type="entry name" value="TYPE VII SECRETION SYSTEM PROTEIN ESSC"/>
    <property type="match status" value="1"/>
</dbReference>
<dbReference type="GO" id="GO:0005524">
    <property type="term" value="F:ATP binding"/>
    <property type="evidence" value="ECO:0007669"/>
    <property type="project" value="UniProtKB-UniRule"/>
</dbReference>
<feature type="compositionally biased region" description="Basic and acidic residues" evidence="5">
    <location>
        <begin position="1019"/>
        <end position="1035"/>
    </location>
</feature>
<dbReference type="InterPro" id="IPR002543">
    <property type="entry name" value="FtsK_dom"/>
</dbReference>
<dbReference type="SMART" id="SM00240">
    <property type="entry name" value="FHA"/>
    <property type="match status" value="1"/>
</dbReference>
<dbReference type="SUPFAM" id="SSF52540">
    <property type="entry name" value="P-loop containing nucleoside triphosphate hydrolases"/>
    <property type="match status" value="4"/>
</dbReference>
<dbReference type="PROSITE" id="PS50901">
    <property type="entry name" value="FTSK"/>
    <property type="match status" value="2"/>
</dbReference>
<name>A0A542YRD9_9MICO</name>
<sequence>MDDGQNRPVGVRFTVGDDHAAELLDVATAGPVSWAELVPHLPAPWCRRTAWYAVGRPGAAPSALTGDEVVGEPPLLHGAQLRAAPLPDAPPAAPVTVRVSEGPDCGLSVSLHPGHGLTVGRSPGCDLTVTDAGLSRHHLTVWTARGGVLVEDASSTNGSTLDGVALEGPTAWHPGVPLRAGATRLDLVRHTVAVDPARPDGAGRLTLSVRPAVAPPVPDVAVDLPELPEPPPRPSPPVLSWAIPLVVSGLLALLLRMPMLLLFGVMAPALTLGSYLSERRRHRAETRRAREKYRTDLRRARSDTDAAVAAEHRVRRDRTPDLAELRARVCQRPTSGVWSRAPDQVLVRLGTADQPSRVRVAGQPITLADAPLEIDPRGGVAIIGPATAARGLARSLVCQLLVQHRPGDVVVVPPTCPRGERTWDWLDWAPHLVAEPAADPAADLRDPAPPTGTVVLVEDHHLGPGTRAAPVRPPEGLLPVVLVGPSEPAPPLATMVRIRSDGRLEVTGAVSASSVRGDLIGTRCARDITRGLASLRVAQGPVEAGIPDEVHFAQVDPAASATDLVQRWRSAPRSTRFVLGLGEGGPCELDLVADGPHALVGGTTGSGKSELLRTLVTSLALANRPDELVFVLVDYKGGSAFAEAAQLPHTVGLITDLDPHLADRALTSLGAELKRRERLLGAVAARDLAEYQARGGPPLARLVLVIDEFRALAEELPTFLDGLVRIAALGRSLGVHLVLATQRPGGIVSADVRANVNLRIALRVRDAADSHDVIDSAAAASLPERLPGRALVRTGARPPRPVQVARVSEPTAPRHVGTERIRVCRVGGPLEVGPRAAAVRSTESTGSDSQLSRLSAQAREAADRLSCTAPPSPWLRPLPDVLPLAELPPPQRAGQSSSTAVAFALADLPAEQEQRATTWDPVTDGHLAVVGAPRTGRSSLLRTLVAGLLEGAGAGDVQLYGFDPAGALGPLARLPQTGAWVGPDDVPRGLRVLEVLADTVNRRQQELAAAGFTSIGEQREASLRADRPADDRDSGTDAGPGALPVVCLVLDGWTRFLEDYGEVDRGRGSELVTQILREGPSAGVVALLTGDRTLLTSRVAPLLGSTWCLRMSDPQDLLMTGLTRRQVPERMPPGRMIRLVDGTVAQAAVLGTEPAGEAQVRELGSLLDRLVVQPVARPRGRPPAYVRPLPRQVALADLLPAATQGAGSSTGLLVGVGGDDAGPCTVPIDTAGGGTVLVSGPPGSGRTTTLRTLLDAARRAGRPTLFVDGDRALRDPDGALADVRAAAGSTGTVAGRGLVVAVDGAAQVADGPVEDALLELARGLPATDGALLVSGEPEELAGSYRGLAPLATRNRTGILLQPTTPSDGAPLGVSTGVPGLAVPGRGLLVVRGRATVLQVALPTPPPSAGLSPADPSR</sequence>
<feature type="domain" description="FHA" evidence="6">
    <location>
        <begin position="117"/>
        <end position="166"/>
    </location>
</feature>
<dbReference type="EMBL" id="VFOP01000001">
    <property type="protein sequence ID" value="TQL50673.1"/>
    <property type="molecule type" value="Genomic_DNA"/>
</dbReference>
<evidence type="ECO:0000259" key="6">
    <source>
        <dbReference type="PROSITE" id="PS50006"/>
    </source>
</evidence>
<dbReference type="Proteomes" id="UP000319516">
    <property type="component" value="Unassembled WGS sequence"/>
</dbReference>
<evidence type="ECO:0000259" key="7">
    <source>
        <dbReference type="PROSITE" id="PS50901"/>
    </source>
</evidence>
<dbReference type="CDD" id="cd00060">
    <property type="entry name" value="FHA"/>
    <property type="match status" value="1"/>
</dbReference>
<dbReference type="InterPro" id="IPR027417">
    <property type="entry name" value="P-loop_NTPase"/>
</dbReference>
<evidence type="ECO:0000256" key="3">
    <source>
        <dbReference type="ARBA" id="ARBA00022840"/>
    </source>
</evidence>
<feature type="binding site" evidence="4">
    <location>
        <begin position="602"/>
        <end position="609"/>
    </location>
    <ligand>
        <name>ATP</name>
        <dbReference type="ChEBI" id="CHEBI:30616"/>
    </ligand>
</feature>
<evidence type="ECO:0000313" key="9">
    <source>
        <dbReference type="Proteomes" id="UP000319516"/>
    </source>
</evidence>
<gene>
    <name evidence="8" type="ORF">FB467_1786</name>
</gene>
<feature type="domain" description="FtsK" evidence="7">
    <location>
        <begin position="584"/>
        <end position="771"/>
    </location>
</feature>
<dbReference type="InterPro" id="IPR000253">
    <property type="entry name" value="FHA_dom"/>
</dbReference>
<organism evidence="8 9">
    <name type="scientific">Ornithinicoccus hortensis</name>
    <dbReference type="NCBI Taxonomy" id="82346"/>
    <lineage>
        <taxon>Bacteria</taxon>
        <taxon>Bacillati</taxon>
        <taxon>Actinomycetota</taxon>
        <taxon>Actinomycetes</taxon>
        <taxon>Micrococcales</taxon>
        <taxon>Intrasporangiaceae</taxon>
        <taxon>Ornithinicoccus</taxon>
    </lineage>
</organism>
<dbReference type="InterPro" id="IPR008984">
    <property type="entry name" value="SMAD_FHA_dom_sf"/>
</dbReference>